<evidence type="ECO:0000313" key="1">
    <source>
        <dbReference type="EMBL" id="DAF57944.1"/>
    </source>
</evidence>
<sequence length="33" mass="3696">MVVTIFAVGTILVLTKSRFIPRPPFLYPFVSAD</sequence>
<dbReference type="EMBL" id="BK032744">
    <property type="protein sequence ID" value="DAF57944.1"/>
    <property type="molecule type" value="Genomic_DNA"/>
</dbReference>
<proteinExistence type="predicted"/>
<accession>A0A8S5T484</accession>
<name>A0A8S5T484_9CAUD</name>
<organism evidence="1">
    <name type="scientific">Siphoviridae sp. ctfbh2</name>
    <dbReference type="NCBI Taxonomy" id="2827909"/>
    <lineage>
        <taxon>Viruses</taxon>
        <taxon>Duplodnaviria</taxon>
        <taxon>Heunggongvirae</taxon>
        <taxon>Uroviricota</taxon>
        <taxon>Caudoviricetes</taxon>
    </lineage>
</organism>
<reference evidence="1" key="1">
    <citation type="journal article" date="2021" name="Proc. Natl. Acad. Sci. U.S.A.">
        <title>A Catalog of Tens of Thousands of Viruses from Human Metagenomes Reveals Hidden Associations with Chronic Diseases.</title>
        <authorList>
            <person name="Tisza M.J."/>
            <person name="Buck C.B."/>
        </authorList>
    </citation>
    <scope>NUCLEOTIDE SEQUENCE</scope>
    <source>
        <strain evidence="1">Ctfbh2</strain>
    </source>
</reference>
<protein>
    <submittedName>
        <fullName evidence="1">Uncharacterized protein</fullName>
    </submittedName>
</protein>